<dbReference type="GO" id="GO:0042158">
    <property type="term" value="P:lipoprotein biosynthetic process"/>
    <property type="evidence" value="ECO:0007669"/>
    <property type="project" value="UniProtKB-UniRule"/>
</dbReference>
<evidence type="ECO:0000313" key="9">
    <source>
        <dbReference type="Proteomes" id="UP000503004"/>
    </source>
</evidence>
<evidence type="ECO:0000256" key="4">
    <source>
        <dbReference type="ARBA" id="ARBA00022692"/>
    </source>
</evidence>
<dbReference type="InterPro" id="IPR001640">
    <property type="entry name" value="Lgt"/>
</dbReference>
<keyword evidence="9" id="KW-1185">Reference proteome</keyword>
<dbReference type="UniPathway" id="UPA00664"/>
<evidence type="ECO:0000313" key="8">
    <source>
        <dbReference type="EMBL" id="QJD29248.1"/>
    </source>
</evidence>
<organism evidence="8 9">
    <name type="scientific">Methylococcus geothermalis</name>
    <dbReference type="NCBI Taxonomy" id="2681310"/>
    <lineage>
        <taxon>Bacteria</taxon>
        <taxon>Pseudomonadati</taxon>
        <taxon>Pseudomonadota</taxon>
        <taxon>Gammaproteobacteria</taxon>
        <taxon>Methylococcales</taxon>
        <taxon>Methylococcaceae</taxon>
        <taxon>Methylococcus</taxon>
    </lineage>
</organism>
<feature type="transmembrane region" description="Helical" evidence="7">
    <location>
        <begin position="229"/>
        <end position="258"/>
    </location>
</feature>
<dbReference type="RefSeq" id="WP_169602540.1">
    <property type="nucleotide sequence ID" value="NZ_CP046565.1"/>
</dbReference>
<feature type="transmembrane region" description="Helical" evidence="7">
    <location>
        <begin position="20"/>
        <end position="37"/>
    </location>
</feature>
<dbReference type="AlphaFoldDB" id="A0A858Q5W8"/>
<keyword evidence="4 7" id="KW-0812">Transmembrane</keyword>
<accession>A0A858Q5W8</accession>
<dbReference type="KEGG" id="metu:GNH96_04190"/>
<keyword evidence="5 7" id="KW-1133">Transmembrane helix</keyword>
<keyword evidence="8" id="KW-0449">Lipoprotein</keyword>
<evidence type="ECO:0000256" key="6">
    <source>
        <dbReference type="ARBA" id="ARBA00023136"/>
    </source>
</evidence>
<evidence type="ECO:0000256" key="2">
    <source>
        <dbReference type="ARBA" id="ARBA00022475"/>
    </source>
</evidence>
<dbReference type="HAMAP" id="MF_01147">
    <property type="entry name" value="Lgt"/>
    <property type="match status" value="1"/>
</dbReference>
<dbReference type="GO" id="GO:0008961">
    <property type="term" value="F:phosphatidylglycerol-prolipoprotein diacylglyceryl transferase activity"/>
    <property type="evidence" value="ECO:0007669"/>
    <property type="project" value="UniProtKB-UniRule"/>
</dbReference>
<keyword evidence="2 7" id="KW-1003">Cell membrane</keyword>
<reference evidence="9" key="1">
    <citation type="submission" date="2019-12" db="EMBL/GenBank/DDBJ databases">
        <authorList>
            <person name="Awala S.I."/>
            <person name="Rhee S.K."/>
        </authorList>
    </citation>
    <scope>NUCLEOTIDE SEQUENCE [LARGE SCALE GENOMIC DNA]</scope>
    <source>
        <strain evidence="9">IM1</strain>
    </source>
</reference>
<evidence type="ECO:0000256" key="7">
    <source>
        <dbReference type="HAMAP-Rule" id="MF_01147"/>
    </source>
</evidence>
<feature type="transmembrane region" description="Helical" evidence="7">
    <location>
        <begin position="97"/>
        <end position="114"/>
    </location>
</feature>
<proteinExistence type="inferred from homology"/>
<comment type="function">
    <text evidence="7">Catalyzes the transfer of the diacylglyceryl group from phosphatidylglycerol to the sulfhydryl group of the N-terminal cysteine of a prolipoprotein, the first step in the formation of mature lipoproteins.</text>
</comment>
<feature type="transmembrane region" description="Helical" evidence="7">
    <location>
        <begin position="57"/>
        <end position="77"/>
    </location>
</feature>
<evidence type="ECO:0000256" key="1">
    <source>
        <dbReference type="ARBA" id="ARBA00007150"/>
    </source>
</evidence>
<dbReference type="PANTHER" id="PTHR30589:SF0">
    <property type="entry name" value="PHOSPHATIDYLGLYCEROL--PROLIPOPROTEIN DIACYLGLYCERYL TRANSFERASE"/>
    <property type="match status" value="1"/>
</dbReference>
<feature type="binding site" evidence="7">
    <location>
        <position position="140"/>
    </location>
    <ligand>
        <name>a 1,2-diacyl-sn-glycero-3-phospho-(1'-sn-glycerol)</name>
        <dbReference type="ChEBI" id="CHEBI:64716"/>
    </ligand>
</feature>
<dbReference type="PROSITE" id="PS01311">
    <property type="entry name" value="LGT"/>
    <property type="match status" value="1"/>
</dbReference>
<dbReference type="GO" id="GO:0005886">
    <property type="term" value="C:plasma membrane"/>
    <property type="evidence" value="ECO:0007669"/>
    <property type="project" value="UniProtKB-SubCell"/>
</dbReference>
<dbReference type="Proteomes" id="UP000503004">
    <property type="component" value="Chromosome"/>
</dbReference>
<feature type="transmembrane region" description="Helical" evidence="7">
    <location>
        <begin position="175"/>
        <end position="194"/>
    </location>
</feature>
<comment type="pathway">
    <text evidence="7">Protein modification; lipoprotein biosynthesis (diacylglyceryl transfer).</text>
</comment>
<dbReference type="NCBIfam" id="TIGR00544">
    <property type="entry name" value="lgt"/>
    <property type="match status" value="1"/>
</dbReference>
<evidence type="ECO:0000256" key="5">
    <source>
        <dbReference type="ARBA" id="ARBA00022989"/>
    </source>
</evidence>
<keyword evidence="3 7" id="KW-0808">Transferase</keyword>
<protein>
    <recommendedName>
        <fullName evidence="7">Phosphatidylglycerol--prolipoprotein diacylglyceryl transferase</fullName>
        <ecNumber evidence="7">2.5.1.145</ecNumber>
    </recommendedName>
</protein>
<keyword evidence="6 7" id="KW-0472">Membrane</keyword>
<dbReference type="EMBL" id="CP046565">
    <property type="protein sequence ID" value="QJD29248.1"/>
    <property type="molecule type" value="Genomic_DNA"/>
</dbReference>
<feature type="transmembrane region" description="Helical" evidence="7">
    <location>
        <begin position="200"/>
        <end position="217"/>
    </location>
</feature>
<dbReference type="Pfam" id="PF01790">
    <property type="entry name" value="LGT"/>
    <property type="match status" value="1"/>
</dbReference>
<dbReference type="EC" id="2.5.1.145" evidence="7"/>
<sequence>MLTYPAIDPVAVAIGPLKVHWYGLMYVIGIAATWLLARRRVQRSAKPLFTPAQVEDLVFYSAIGVVVGGRVGYALFYNFSGFLHDPLMLFRIWEGGMAFHGGLIGVLIAMYVYGRSQGIRFFDVADFLAPYVPIGLLAGRIGNFINGELWGKPSDVPWAMIFPNGGNVPRHPSQLYEAFLEGLVLLVILQWFSLRSPPRMAVSGMFLLGYGAFRFAVEFVRLPDAQLGYLAFGWLTMGQILCLPMILFGIALLAAAYARRSA</sequence>
<name>A0A858Q5W8_9GAMM</name>
<gene>
    <name evidence="7" type="primary">lgt</name>
    <name evidence="8" type="ORF">GNH96_04190</name>
</gene>
<comment type="subcellular location">
    <subcellularLocation>
        <location evidence="7">Cell membrane</location>
        <topology evidence="7">Multi-pass membrane protein</topology>
    </subcellularLocation>
</comment>
<comment type="similarity">
    <text evidence="1 7">Belongs to the Lgt family.</text>
</comment>
<comment type="catalytic activity">
    <reaction evidence="7">
        <text>L-cysteinyl-[prolipoprotein] + a 1,2-diacyl-sn-glycero-3-phospho-(1'-sn-glycerol) = an S-1,2-diacyl-sn-glyceryl-L-cysteinyl-[prolipoprotein] + sn-glycerol 1-phosphate + H(+)</text>
        <dbReference type="Rhea" id="RHEA:56712"/>
        <dbReference type="Rhea" id="RHEA-COMP:14679"/>
        <dbReference type="Rhea" id="RHEA-COMP:14680"/>
        <dbReference type="ChEBI" id="CHEBI:15378"/>
        <dbReference type="ChEBI" id="CHEBI:29950"/>
        <dbReference type="ChEBI" id="CHEBI:57685"/>
        <dbReference type="ChEBI" id="CHEBI:64716"/>
        <dbReference type="ChEBI" id="CHEBI:140658"/>
        <dbReference type="EC" id="2.5.1.145"/>
    </reaction>
</comment>
<dbReference type="PANTHER" id="PTHR30589">
    <property type="entry name" value="PROLIPOPROTEIN DIACYLGLYCERYL TRANSFERASE"/>
    <property type="match status" value="1"/>
</dbReference>
<evidence type="ECO:0000256" key="3">
    <source>
        <dbReference type="ARBA" id="ARBA00022679"/>
    </source>
</evidence>